<organism evidence="2 3">
    <name type="scientific">Vibrio sagamiensis NBRC 104589</name>
    <dbReference type="NCBI Taxonomy" id="1219064"/>
    <lineage>
        <taxon>Bacteria</taxon>
        <taxon>Pseudomonadati</taxon>
        <taxon>Pseudomonadota</taxon>
        <taxon>Gammaproteobacteria</taxon>
        <taxon>Vibrionales</taxon>
        <taxon>Vibrionaceae</taxon>
        <taxon>Vibrio</taxon>
    </lineage>
</organism>
<evidence type="ECO:0000256" key="1">
    <source>
        <dbReference type="SAM" id="Phobius"/>
    </source>
</evidence>
<keyword evidence="1" id="KW-1133">Transmembrane helix</keyword>
<evidence type="ECO:0000313" key="3">
    <source>
        <dbReference type="Proteomes" id="UP000321922"/>
    </source>
</evidence>
<dbReference type="RefSeq" id="WP_039979871.1">
    <property type="nucleotide sequence ID" value="NZ_BAOJ01000022.1"/>
</dbReference>
<keyword evidence="1" id="KW-0812">Transmembrane</keyword>
<comment type="caution">
    <text evidence="2">The sequence shown here is derived from an EMBL/GenBank/DDBJ whole genome shotgun (WGS) entry which is preliminary data.</text>
</comment>
<proteinExistence type="predicted"/>
<name>A0A511QIP7_9VIBR</name>
<reference evidence="2 3" key="1">
    <citation type="submission" date="2019-07" db="EMBL/GenBank/DDBJ databases">
        <title>Whole genome shotgun sequence of Vibrio sagamiensis NBRC 104589.</title>
        <authorList>
            <person name="Hosoyama A."/>
            <person name="Uohara A."/>
            <person name="Ohji S."/>
            <person name="Ichikawa N."/>
        </authorList>
    </citation>
    <scope>NUCLEOTIDE SEQUENCE [LARGE SCALE GENOMIC DNA]</scope>
    <source>
        <strain evidence="2 3">NBRC 104589</strain>
    </source>
</reference>
<keyword evidence="3" id="KW-1185">Reference proteome</keyword>
<dbReference type="AlphaFoldDB" id="A0A511QIP7"/>
<dbReference type="Proteomes" id="UP000321922">
    <property type="component" value="Unassembled WGS sequence"/>
</dbReference>
<feature type="transmembrane region" description="Helical" evidence="1">
    <location>
        <begin position="110"/>
        <end position="133"/>
    </location>
</feature>
<accession>A0A511QIP7</accession>
<feature type="transmembrane region" description="Helical" evidence="1">
    <location>
        <begin position="177"/>
        <end position="198"/>
    </location>
</feature>
<sequence length="218" mass="24510">MIKKLQKVSPWLKTSALRIIEELFPFIYFYYTNGSKLNRVNDLSFTDIESYSKLQDSKIEERLKDEHDRALAIDDKTSKFTLGLSVSLSIISASASSVVKILPESQFNEIISFLFGVSSLYMLSGGLIALGALKTLPKYGYGTAFEISKCTHVLIRSLLSQEKVNEIRYVRNELAFISLRNGFLIIFIALLLCIVVLFQQICICRQGWVTGLQCSGLG</sequence>
<gene>
    <name evidence="2" type="ORF">VSA01S_32830</name>
</gene>
<evidence type="ECO:0000313" key="2">
    <source>
        <dbReference type="EMBL" id="GEM77171.1"/>
    </source>
</evidence>
<dbReference type="OrthoDB" id="7069145at2"/>
<dbReference type="EMBL" id="BJXJ01000043">
    <property type="protein sequence ID" value="GEM77171.1"/>
    <property type="molecule type" value="Genomic_DNA"/>
</dbReference>
<protein>
    <submittedName>
        <fullName evidence="2">Uncharacterized protein</fullName>
    </submittedName>
</protein>
<keyword evidence="1" id="KW-0472">Membrane</keyword>